<accession>A0A835Q1L0</accession>
<dbReference type="InterPro" id="IPR001607">
    <property type="entry name" value="Znf_UBP"/>
</dbReference>
<proteinExistence type="predicted"/>
<dbReference type="SUPFAM" id="SSF57850">
    <property type="entry name" value="RING/U-box"/>
    <property type="match status" value="1"/>
</dbReference>
<name>A0A835Q1L0_VANPL</name>
<keyword evidence="1" id="KW-0863">Zinc-finger</keyword>
<protein>
    <recommendedName>
        <fullName evidence="2">UBP-type domain-containing protein</fullName>
    </recommendedName>
</protein>
<keyword evidence="4" id="KW-1185">Reference proteome</keyword>
<dbReference type="InterPro" id="IPR013083">
    <property type="entry name" value="Znf_RING/FYVE/PHD"/>
</dbReference>
<sequence length="168" mass="17874">MASKRSPGLTSPNPCRHLSNYRERYGLSGYRSLQKSLRLSPSGRTTLGRQQSTIPRCNSCTETALGRLYFCLICSSISCPSHSAAHPISSPGHDIAIDIERAELFCLSCADQVYDPDFDSAVVASAATIPYSPPADKASSAAGTVIFTTAGTFGVPGTLECFEASFRA</sequence>
<dbReference type="EMBL" id="JADCNL010000010">
    <property type="protein sequence ID" value="KAG0464540.1"/>
    <property type="molecule type" value="Genomic_DNA"/>
</dbReference>
<evidence type="ECO:0000313" key="3">
    <source>
        <dbReference type="EMBL" id="KAG0464540.1"/>
    </source>
</evidence>
<comment type="caution">
    <text evidence="3">The sequence shown here is derived from an EMBL/GenBank/DDBJ whole genome shotgun (WGS) entry which is preliminary data.</text>
</comment>
<keyword evidence="1" id="KW-0479">Metal-binding</keyword>
<dbReference type="PROSITE" id="PS50271">
    <property type="entry name" value="ZF_UBP"/>
    <property type="match status" value="1"/>
</dbReference>
<gene>
    <name evidence="3" type="ORF">HPP92_020609</name>
</gene>
<evidence type="ECO:0000259" key="2">
    <source>
        <dbReference type="PROSITE" id="PS50271"/>
    </source>
</evidence>
<evidence type="ECO:0000313" key="4">
    <source>
        <dbReference type="Proteomes" id="UP000636800"/>
    </source>
</evidence>
<keyword evidence="1" id="KW-0862">Zinc</keyword>
<evidence type="ECO:0000256" key="1">
    <source>
        <dbReference type="PROSITE-ProRule" id="PRU00502"/>
    </source>
</evidence>
<dbReference type="OrthoDB" id="784446at2759"/>
<reference evidence="3 4" key="1">
    <citation type="journal article" date="2020" name="Nat. Food">
        <title>A phased Vanilla planifolia genome enables genetic improvement of flavour and production.</title>
        <authorList>
            <person name="Hasing T."/>
            <person name="Tang H."/>
            <person name="Brym M."/>
            <person name="Khazi F."/>
            <person name="Huang T."/>
            <person name="Chambers A.H."/>
        </authorList>
    </citation>
    <scope>NUCLEOTIDE SEQUENCE [LARGE SCALE GENOMIC DNA]</scope>
    <source>
        <tissue evidence="3">Leaf</tissue>
    </source>
</reference>
<feature type="domain" description="UBP-type" evidence="2">
    <location>
        <begin position="13"/>
        <end position="133"/>
    </location>
</feature>
<dbReference type="Pfam" id="PF02148">
    <property type="entry name" value="zf-UBP"/>
    <property type="match status" value="1"/>
</dbReference>
<dbReference type="Proteomes" id="UP000636800">
    <property type="component" value="Chromosome 10"/>
</dbReference>
<dbReference type="GO" id="GO:0008270">
    <property type="term" value="F:zinc ion binding"/>
    <property type="evidence" value="ECO:0007669"/>
    <property type="project" value="UniProtKB-KW"/>
</dbReference>
<dbReference type="Gene3D" id="3.30.40.10">
    <property type="entry name" value="Zinc/RING finger domain, C3HC4 (zinc finger)"/>
    <property type="match status" value="1"/>
</dbReference>
<dbReference type="AlphaFoldDB" id="A0A835Q1L0"/>
<organism evidence="3 4">
    <name type="scientific">Vanilla planifolia</name>
    <name type="common">Vanilla</name>
    <dbReference type="NCBI Taxonomy" id="51239"/>
    <lineage>
        <taxon>Eukaryota</taxon>
        <taxon>Viridiplantae</taxon>
        <taxon>Streptophyta</taxon>
        <taxon>Embryophyta</taxon>
        <taxon>Tracheophyta</taxon>
        <taxon>Spermatophyta</taxon>
        <taxon>Magnoliopsida</taxon>
        <taxon>Liliopsida</taxon>
        <taxon>Asparagales</taxon>
        <taxon>Orchidaceae</taxon>
        <taxon>Vanilloideae</taxon>
        <taxon>Vanilleae</taxon>
        <taxon>Vanilla</taxon>
    </lineage>
</organism>